<comment type="caution">
    <text evidence="2">The sequence shown here is derived from an EMBL/GenBank/DDBJ whole genome shotgun (WGS) entry which is preliminary data.</text>
</comment>
<gene>
    <name evidence="2" type="ORF">CEXT_415541</name>
</gene>
<dbReference type="AlphaFoldDB" id="A0AAV4N2J4"/>
<name>A0AAV4N2J4_CAEEX</name>
<feature type="region of interest" description="Disordered" evidence="1">
    <location>
        <begin position="20"/>
        <end position="52"/>
    </location>
</feature>
<proteinExistence type="predicted"/>
<organism evidence="2 3">
    <name type="scientific">Caerostris extrusa</name>
    <name type="common">Bark spider</name>
    <name type="synonym">Caerostris bankana</name>
    <dbReference type="NCBI Taxonomy" id="172846"/>
    <lineage>
        <taxon>Eukaryota</taxon>
        <taxon>Metazoa</taxon>
        <taxon>Ecdysozoa</taxon>
        <taxon>Arthropoda</taxon>
        <taxon>Chelicerata</taxon>
        <taxon>Arachnida</taxon>
        <taxon>Araneae</taxon>
        <taxon>Araneomorphae</taxon>
        <taxon>Entelegynae</taxon>
        <taxon>Araneoidea</taxon>
        <taxon>Araneidae</taxon>
        <taxon>Caerostris</taxon>
    </lineage>
</organism>
<accession>A0AAV4N2J4</accession>
<sequence length="130" mass="14522">MHRFATKTISEETARIETDLQYGHHVPSPPPEKIPPSILNDRQRKSGGNQSQKVECVFTKKKCNANKLSSVITQMPIYAQKIDHKNNFGGNSADRNRSAIRAPCSIRLHPVPEKIPPSILNGRRRKSGGN</sequence>
<dbReference type="EMBL" id="BPLR01002891">
    <property type="protein sequence ID" value="GIX79030.1"/>
    <property type="molecule type" value="Genomic_DNA"/>
</dbReference>
<feature type="region of interest" description="Disordered" evidence="1">
    <location>
        <begin position="111"/>
        <end position="130"/>
    </location>
</feature>
<protein>
    <submittedName>
        <fullName evidence="2">Uncharacterized protein</fullName>
    </submittedName>
</protein>
<evidence type="ECO:0000313" key="2">
    <source>
        <dbReference type="EMBL" id="GIX79030.1"/>
    </source>
</evidence>
<keyword evidence="3" id="KW-1185">Reference proteome</keyword>
<evidence type="ECO:0000313" key="3">
    <source>
        <dbReference type="Proteomes" id="UP001054945"/>
    </source>
</evidence>
<evidence type="ECO:0000256" key="1">
    <source>
        <dbReference type="SAM" id="MobiDB-lite"/>
    </source>
</evidence>
<dbReference type="Proteomes" id="UP001054945">
    <property type="component" value="Unassembled WGS sequence"/>
</dbReference>
<reference evidence="2 3" key="1">
    <citation type="submission" date="2021-06" db="EMBL/GenBank/DDBJ databases">
        <title>Caerostris extrusa draft genome.</title>
        <authorList>
            <person name="Kono N."/>
            <person name="Arakawa K."/>
        </authorList>
    </citation>
    <scope>NUCLEOTIDE SEQUENCE [LARGE SCALE GENOMIC DNA]</scope>
</reference>